<sequence length="157" mass="17537">MTLELGPKIDDSTSVFEVQRRPTAFKYSPFFTPARMNESKWWAMDGLQFSRNNLTSESVPRLIRSLLPTRVLVWGSAASAGRAGRVGFWYRFGGRFSTGRLSTSIGFSGEFCSSLASWACCRRDLVPAATGTSTLAVTYFQITSSRQRKMKTTKIHS</sequence>
<accession>K5WRM8</accession>
<dbReference type="KEGG" id="abp:AGABI1DRAFT114883"/>
<dbReference type="GeneID" id="18824504"/>
<protein>
    <submittedName>
        <fullName evidence="1">Uncharacterized protein</fullName>
    </submittedName>
</protein>
<dbReference type="InParanoid" id="K5WRM8"/>
<name>K5WRM8_AGABU</name>
<reference evidence="2" key="1">
    <citation type="journal article" date="2012" name="Proc. Natl. Acad. Sci. U.S.A.">
        <title>Genome sequence of the button mushroom Agaricus bisporus reveals mechanisms governing adaptation to a humic-rich ecological niche.</title>
        <authorList>
            <person name="Morin E."/>
            <person name="Kohler A."/>
            <person name="Baker A.R."/>
            <person name="Foulongne-Oriol M."/>
            <person name="Lombard V."/>
            <person name="Nagy L.G."/>
            <person name="Ohm R.A."/>
            <person name="Patyshakuliyeva A."/>
            <person name="Brun A."/>
            <person name="Aerts A.L."/>
            <person name="Bailey A.M."/>
            <person name="Billette C."/>
            <person name="Coutinho P.M."/>
            <person name="Deakin G."/>
            <person name="Doddapaneni H."/>
            <person name="Floudas D."/>
            <person name="Grimwood J."/>
            <person name="Hilden K."/>
            <person name="Kuees U."/>
            <person name="LaButti K.M."/>
            <person name="Lapidus A."/>
            <person name="Lindquist E.A."/>
            <person name="Lucas S.M."/>
            <person name="Murat C."/>
            <person name="Riley R.W."/>
            <person name="Salamov A.A."/>
            <person name="Schmutz J."/>
            <person name="Subramanian V."/>
            <person name="Woesten H.A.B."/>
            <person name="Xu J."/>
            <person name="Eastwood D.C."/>
            <person name="Foster G.D."/>
            <person name="Sonnenberg A.S."/>
            <person name="Cullen D."/>
            <person name="de Vries R.P."/>
            <person name="Lundell T."/>
            <person name="Hibbett D.S."/>
            <person name="Henrissat B."/>
            <person name="Burton K.S."/>
            <person name="Kerrigan R.W."/>
            <person name="Challen M.P."/>
            <person name="Grigoriev I.V."/>
            <person name="Martin F."/>
        </authorList>
    </citation>
    <scope>NUCLEOTIDE SEQUENCE [LARGE SCALE GENOMIC DNA]</scope>
    <source>
        <strain evidence="2">JB137-S8 / ATCC MYA-4627 / FGSC 10392</strain>
    </source>
</reference>
<evidence type="ECO:0000313" key="1">
    <source>
        <dbReference type="EMBL" id="EKM78046.1"/>
    </source>
</evidence>
<evidence type="ECO:0000313" key="2">
    <source>
        <dbReference type="Proteomes" id="UP000008493"/>
    </source>
</evidence>
<organism evidence="1 2">
    <name type="scientific">Agaricus bisporus var. burnettii (strain JB137-S8 / ATCC MYA-4627 / FGSC 10392)</name>
    <name type="common">White button mushroom</name>
    <dbReference type="NCBI Taxonomy" id="597362"/>
    <lineage>
        <taxon>Eukaryota</taxon>
        <taxon>Fungi</taxon>
        <taxon>Dikarya</taxon>
        <taxon>Basidiomycota</taxon>
        <taxon>Agaricomycotina</taxon>
        <taxon>Agaricomycetes</taxon>
        <taxon>Agaricomycetidae</taxon>
        <taxon>Agaricales</taxon>
        <taxon>Agaricineae</taxon>
        <taxon>Agaricaceae</taxon>
        <taxon>Agaricus</taxon>
    </lineage>
</organism>
<dbReference type="HOGENOM" id="CLU_1677333_0_0_1"/>
<keyword evidence="2" id="KW-1185">Reference proteome</keyword>
<dbReference type="Proteomes" id="UP000008493">
    <property type="component" value="Unassembled WGS sequence"/>
</dbReference>
<proteinExistence type="predicted"/>
<dbReference type="EMBL" id="JH971393">
    <property type="protein sequence ID" value="EKM78046.1"/>
    <property type="molecule type" value="Genomic_DNA"/>
</dbReference>
<gene>
    <name evidence="1" type="ORF">AGABI1DRAFT_114883</name>
</gene>
<dbReference type="AlphaFoldDB" id="K5WRM8"/>
<dbReference type="RefSeq" id="XP_007331397.1">
    <property type="nucleotide sequence ID" value="XM_007331335.1"/>
</dbReference>